<evidence type="ECO:0000256" key="4">
    <source>
        <dbReference type="ARBA" id="ARBA00022475"/>
    </source>
</evidence>
<evidence type="ECO:0000256" key="10">
    <source>
        <dbReference type="SAM" id="Phobius"/>
    </source>
</evidence>
<dbReference type="InterPro" id="IPR013556">
    <property type="entry name" value="Flag_M-ring_C"/>
</dbReference>
<keyword evidence="6 10" id="KW-1133">Transmembrane helix</keyword>
<evidence type="ECO:0000256" key="1">
    <source>
        <dbReference type="ARBA" id="ARBA00004117"/>
    </source>
</evidence>
<protein>
    <recommendedName>
        <fullName evidence="9">Flagellar M-ring protein</fullName>
    </recommendedName>
</protein>
<keyword evidence="7 10" id="KW-0472">Membrane</keyword>
<dbReference type="InterPro" id="IPR043427">
    <property type="entry name" value="YscJ/FliF"/>
</dbReference>
<evidence type="ECO:0000256" key="3">
    <source>
        <dbReference type="ARBA" id="ARBA00007971"/>
    </source>
</evidence>
<evidence type="ECO:0000256" key="8">
    <source>
        <dbReference type="ARBA" id="ARBA00023143"/>
    </source>
</evidence>
<dbReference type="NCBIfam" id="TIGR00206">
    <property type="entry name" value="fliF"/>
    <property type="match status" value="1"/>
</dbReference>
<gene>
    <name evidence="13" type="primary">fliF</name>
    <name evidence="13" type="ORF">ENT73_04700</name>
</gene>
<keyword evidence="13" id="KW-0969">Cilium</keyword>
<comment type="function">
    <text evidence="9">The M ring may be actively involved in energy transduction.</text>
</comment>
<evidence type="ECO:0000256" key="9">
    <source>
        <dbReference type="PIRNR" id="PIRNR004862"/>
    </source>
</evidence>
<feature type="transmembrane region" description="Helical" evidence="10">
    <location>
        <begin position="26"/>
        <end position="46"/>
    </location>
</feature>
<reference evidence="13" key="1">
    <citation type="journal article" date="2020" name="mSystems">
        <title>Genome- and Community-Level Interaction Insights into Carbon Utilization and Element Cycling Functions of Hydrothermarchaeota in Hydrothermal Sediment.</title>
        <authorList>
            <person name="Zhou Z."/>
            <person name="Liu Y."/>
            <person name="Xu W."/>
            <person name="Pan J."/>
            <person name="Luo Z.H."/>
            <person name="Li M."/>
        </authorList>
    </citation>
    <scope>NUCLEOTIDE SEQUENCE [LARGE SCALE GENOMIC DNA]</scope>
    <source>
        <strain evidence="13">SpSt-605</strain>
    </source>
</reference>
<keyword evidence="13" id="KW-0282">Flagellum</keyword>
<dbReference type="InterPro" id="IPR000067">
    <property type="entry name" value="FlgMring_FliF"/>
</dbReference>
<keyword evidence="13" id="KW-0966">Cell projection</keyword>
<evidence type="ECO:0000313" key="13">
    <source>
        <dbReference type="EMBL" id="HGV55369.1"/>
    </source>
</evidence>
<accession>A0A832GP52</accession>
<evidence type="ECO:0000256" key="2">
    <source>
        <dbReference type="ARBA" id="ARBA00004651"/>
    </source>
</evidence>
<name>A0A832GP52_9BACT</name>
<dbReference type="InterPro" id="IPR006182">
    <property type="entry name" value="FliF_N_dom"/>
</dbReference>
<dbReference type="Pfam" id="PF08345">
    <property type="entry name" value="YscJ_FliF_C"/>
    <property type="match status" value="1"/>
</dbReference>
<dbReference type="Pfam" id="PF01514">
    <property type="entry name" value="YscJ_FliF"/>
    <property type="match status" value="1"/>
</dbReference>
<sequence>MPPFDLKNTVLSLKESWQKLTPRQKGLFLGGLFGLALLIALIFWFVGRTPYGLLYRGLDEATAGQVVQYLKEQKIPYKVEKDGSIYIPEERVPEVRMEIASRGLLGIGGPGFELFDKEKLGLTEFQEKVNYQRALEGELARTIAGIKGVKAVRVHLAMPKESLFVEEEKPPKASVLLELKPGYSLTPAQVKGIVNLVSGAVPKLEPKNITVVDAQTGKNLYTPEEQEELLSATQLAYKRRVEENLKNKVEELLWSALGYGKAQAQVTVDLSFDKESISEESIDPEGSAILSEDLEEETKQTRGMTEEGVAGAKGAMVQKFEATTPSGEGESYTKKRVVRNYEVSKRVRNLEIAPGSIKKISVAVVVDKKVLGENETAKIDWIENLVKGAIGYNPERGDEVKIEARTFFEPPVKKPGVMDYLGQVYKPLALIILIVLLYLLVVRPLLRAIKPAPPEVKPEVPVAPVEEVRVEEMEEEVLPREIALGIIRSQPERAAALVKKWLLEETIEERKKALAEAK</sequence>
<dbReference type="PIRSF" id="PIRSF004862">
    <property type="entry name" value="FliF"/>
    <property type="match status" value="1"/>
</dbReference>
<comment type="similarity">
    <text evidence="3 9">Belongs to the FliF family.</text>
</comment>
<keyword evidence="4" id="KW-1003">Cell membrane</keyword>
<comment type="subcellular location">
    <subcellularLocation>
        <location evidence="1 9">Bacterial flagellum basal body</location>
    </subcellularLocation>
    <subcellularLocation>
        <location evidence="2">Cell membrane</location>
        <topology evidence="2">Multi-pass membrane protein</topology>
    </subcellularLocation>
</comment>
<evidence type="ECO:0000256" key="5">
    <source>
        <dbReference type="ARBA" id="ARBA00022692"/>
    </source>
</evidence>
<dbReference type="InterPro" id="IPR045851">
    <property type="entry name" value="AMP-bd_C_sf"/>
</dbReference>
<dbReference type="GO" id="GO:0003774">
    <property type="term" value="F:cytoskeletal motor activity"/>
    <property type="evidence" value="ECO:0007669"/>
    <property type="project" value="InterPro"/>
</dbReference>
<dbReference type="PANTHER" id="PTHR30046:SF0">
    <property type="entry name" value="FLAGELLAR M-RING PROTEIN"/>
    <property type="match status" value="1"/>
</dbReference>
<feature type="domain" description="Flagellar M-ring C-terminal" evidence="12">
    <location>
        <begin position="255"/>
        <end position="407"/>
    </location>
</feature>
<comment type="caution">
    <text evidence="13">The sequence shown here is derived from an EMBL/GenBank/DDBJ whole genome shotgun (WGS) entry which is preliminary data.</text>
</comment>
<dbReference type="Gene3D" id="3.30.300.30">
    <property type="match status" value="1"/>
</dbReference>
<dbReference type="AlphaFoldDB" id="A0A832GP52"/>
<evidence type="ECO:0000259" key="12">
    <source>
        <dbReference type="Pfam" id="PF08345"/>
    </source>
</evidence>
<dbReference type="PRINTS" id="PR01009">
    <property type="entry name" value="FLGMRINGFLIF"/>
</dbReference>
<dbReference type="GO" id="GO:0009431">
    <property type="term" value="C:bacterial-type flagellum basal body, MS ring"/>
    <property type="evidence" value="ECO:0007669"/>
    <property type="project" value="InterPro"/>
</dbReference>
<keyword evidence="5 10" id="KW-0812">Transmembrane</keyword>
<evidence type="ECO:0000256" key="6">
    <source>
        <dbReference type="ARBA" id="ARBA00022989"/>
    </source>
</evidence>
<dbReference type="PANTHER" id="PTHR30046">
    <property type="entry name" value="FLAGELLAR M-RING PROTEIN"/>
    <property type="match status" value="1"/>
</dbReference>
<dbReference type="GO" id="GO:0071973">
    <property type="term" value="P:bacterial-type flagellum-dependent cell motility"/>
    <property type="evidence" value="ECO:0007669"/>
    <property type="project" value="InterPro"/>
</dbReference>
<evidence type="ECO:0000256" key="7">
    <source>
        <dbReference type="ARBA" id="ARBA00023136"/>
    </source>
</evidence>
<dbReference type="GO" id="GO:0005886">
    <property type="term" value="C:plasma membrane"/>
    <property type="evidence" value="ECO:0007669"/>
    <property type="project" value="UniProtKB-SubCell"/>
</dbReference>
<feature type="transmembrane region" description="Helical" evidence="10">
    <location>
        <begin position="424"/>
        <end position="442"/>
    </location>
</feature>
<evidence type="ECO:0000259" key="11">
    <source>
        <dbReference type="Pfam" id="PF01514"/>
    </source>
</evidence>
<proteinExistence type="inferred from homology"/>
<keyword evidence="8 9" id="KW-0975">Bacterial flagellum</keyword>
<feature type="domain" description="Flagellar M-ring N-terminal" evidence="11">
    <location>
        <begin position="48"/>
        <end position="215"/>
    </location>
</feature>
<organism evidence="13">
    <name type="scientific">Caldimicrobium thiodismutans</name>
    <dbReference type="NCBI Taxonomy" id="1653476"/>
    <lineage>
        <taxon>Bacteria</taxon>
        <taxon>Pseudomonadati</taxon>
        <taxon>Thermodesulfobacteriota</taxon>
        <taxon>Thermodesulfobacteria</taxon>
        <taxon>Thermodesulfobacteriales</taxon>
        <taxon>Thermodesulfobacteriaceae</taxon>
        <taxon>Caldimicrobium</taxon>
    </lineage>
</organism>
<dbReference type="EMBL" id="DSZU01000079">
    <property type="protein sequence ID" value="HGV55369.1"/>
    <property type="molecule type" value="Genomic_DNA"/>
</dbReference>